<dbReference type="EMBL" id="NJES01000317">
    <property type="protein sequence ID" value="PHH73801.1"/>
    <property type="molecule type" value="Genomic_DNA"/>
</dbReference>
<evidence type="ECO:0000256" key="1">
    <source>
        <dbReference type="SAM" id="MobiDB-lite"/>
    </source>
</evidence>
<dbReference type="AlphaFoldDB" id="A0A2C5Z3Q9"/>
<accession>A0A2C5Z3Q9</accession>
<dbReference type="Gene3D" id="1.10.472.10">
    <property type="entry name" value="Cyclin-like"/>
    <property type="match status" value="2"/>
</dbReference>
<name>A0A2C5Z3Q9_9HYPO</name>
<feature type="compositionally biased region" description="Basic and acidic residues" evidence="1">
    <location>
        <begin position="336"/>
        <end position="352"/>
    </location>
</feature>
<proteinExistence type="predicted"/>
<feature type="region of interest" description="Disordered" evidence="1">
    <location>
        <begin position="327"/>
        <end position="352"/>
    </location>
</feature>
<protein>
    <recommendedName>
        <fullName evidence="4">Cyclin-like domain-containing protein</fullName>
    </recommendedName>
</protein>
<dbReference type="SUPFAM" id="SSF47954">
    <property type="entry name" value="Cyclin-like"/>
    <property type="match status" value="2"/>
</dbReference>
<dbReference type="PANTHER" id="PTHR10026">
    <property type="entry name" value="CYCLIN"/>
    <property type="match status" value="1"/>
</dbReference>
<gene>
    <name evidence="2" type="ORF">CDD80_3558</name>
</gene>
<evidence type="ECO:0000313" key="2">
    <source>
        <dbReference type="EMBL" id="PHH73801.1"/>
    </source>
</evidence>
<dbReference type="InterPro" id="IPR036915">
    <property type="entry name" value="Cyclin-like_sf"/>
</dbReference>
<evidence type="ECO:0008006" key="4">
    <source>
        <dbReference type="Google" id="ProtNLM"/>
    </source>
</evidence>
<dbReference type="InterPro" id="IPR043198">
    <property type="entry name" value="Cyclin/Ssn8"/>
</dbReference>
<sequence>MLANPQATASQLQQRLSLSALPQDLYESVFIATQCLTQAAGLLLRLPQSVTAQANVILARYWLVDSPMAHEFSDVSAASLYLMAKLSPSPRSPRDISNVYAYLVSPRSPLFRVGEALAADDAEPYFQTEGQYQAFSQRLLALEVRILSSLSFDTHVALPHPLAITYLQTLDFMSKPKAQASLRTIQYLNTALLSPQMLYLTHQPHALATAAIYIAARDLGAKMPDCNWWEVLDVDREELGFLIAAMRSLEGWWRKRKEDLGQLGQSMLTRKGIEDEVRKRGLRVIDGRGSDEEDRVMKLMDSMVHGQSYVEDNAGLGYDRRDESLGRPAIGVDGVGDDRRSLGDGPRRLPDPRHLDVMRATACCDLLRPATA</sequence>
<dbReference type="OrthoDB" id="10264655at2759"/>
<dbReference type="GO" id="GO:0016538">
    <property type="term" value="F:cyclin-dependent protein serine/threonine kinase regulator activity"/>
    <property type="evidence" value="ECO:0007669"/>
    <property type="project" value="InterPro"/>
</dbReference>
<comment type="caution">
    <text evidence="2">The sequence shown here is derived from an EMBL/GenBank/DDBJ whole genome shotgun (WGS) entry which is preliminary data.</text>
</comment>
<evidence type="ECO:0000313" key="3">
    <source>
        <dbReference type="Proteomes" id="UP000226431"/>
    </source>
</evidence>
<keyword evidence="3" id="KW-1185">Reference proteome</keyword>
<dbReference type="Proteomes" id="UP000226431">
    <property type="component" value="Unassembled WGS sequence"/>
</dbReference>
<reference evidence="2 3" key="1">
    <citation type="submission" date="2017-06" db="EMBL/GenBank/DDBJ databases">
        <title>Ant-infecting Ophiocordyceps genomes reveal a high diversity of potential behavioral manipulation genes and a possible major role for enterotoxins.</title>
        <authorList>
            <person name="De Bekker C."/>
            <person name="Evans H.C."/>
            <person name="Brachmann A."/>
            <person name="Hughes D.P."/>
        </authorList>
    </citation>
    <scope>NUCLEOTIDE SEQUENCE [LARGE SCALE GENOMIC DNA]</scope>
    <source>
        <strain evidence="2 3">Map16</strain>
    </source>
</reference>
<dbReference type="STRING" id="2004952.A0A2C5Z3Q9"/>
<dbReference type="GO" id="GO:0006357">
    <property type="term" value="P:regulation of transcription by RNA polymerase II"/>
    <property type="evidence" value="ECO:0007669"/>
    <property type="project" value="InterPro"/>
</dbReference>
<organism evidence="2 3">
    <name type="scientific">Ophiocordyceps camponoti-rufipedis</name>
    <dbReference type="NCBI Taxonomy" id="2004952"/>
    <lineage>
        <taxon>Eukaryota</taxon>
        <taxon>Fungi</taxon>
        <taxon>Dikarya</taxon>
        <taxon>Ascomycota</taxon>
        <taxon>Pezizomycotina</taxon>
        <taxon>Sordariomycetes</taxon>
        <taxon>Hypocreomycetidae</taxon>
        <taxon>Hypocreales</taxon>
        <taxon>Ophiocordycipitaceae</taxon>
        <taxon>Ophiocordyceps</taxon>
    </lineage>
</organism>